<keyword evidence="5" id="KW-0732">Signal</keyword>
<evidence type="ECO:0000313" key="13">
    <source>
        <dbReference type="Proteomes" id="UP001187682"/>
    </source>
</evidence>
<comment type="caution">
    <text evidence="12">The sequence shown here is derived from an EMBL/GenBank/DDBJ whole genome shotgun (WGS) entry which is preliminary data.</text>
</comment>
<feature type="region of interest" description="Disordered" evidence="10">
    <location>
        <begin position="213"/>
        <end position="243"/>
    </location>
</feature>
<evidence type="ECO:0000256" key="8">
    <source>
        <dbReference type="ARBA" id="ARBA00023049"/>
    </source>
</evidence>
<evidence type="ECO:0000259" key="11">
    <source>
        <dbReference type="Pfam" id="PF05572"/>
    </source>
</evidence>
<comment type="function">
    <text evidence="1">Secreted metalloproteinase that allows assimilation of proteinaceous substrates.</text>
</comment>
<keyword evidence="6" id="KW-0378">Hydrolase</keyword>
<keyword evidence="4" id="KW-0479">Metal-binding</keyword>
<dbReference type="InterPro" id="IPR008754">
    <property type="entry name" value="Peptidase_M43"/>
</dbReference>
<evidence type="ECO:0000256" key="6">
    <source>
        <dbReference type="ARBA" id="ARBA00022801"/>
    </source>
</evidence>
<dbReference type="SUPFAM" id="SSF55486">
    <property type="entry name" value="Metalloproteases ('zincins'), catalytic domain"/>
    <property type="match status" value="1"/>
</dbReference>
<feature type="domain" description="Peptidase M43 pregnancy-associated plasma-A" evidence="11">
    <location>
        <begin position="149"/>
        <end position="270"/>
    </location>
</feature>
<evidence type="ECO:0000256" key="1">
    <source>
        <dbReference type="ARBA" id="ARBA00003174"/>
    </source>
</evidence>
<sequence>MFLRATIQLGFAAAAMGHNMARDPDRHCGIADPASLVHLAALDESLSVGSLRGAAIEPIEVDLYFHVVTDSANSSEGRVTDAQLEKQLLVLNTDYEPAGISFVHRNTTRTVSDTWAHAGDDLGMKRTLRQGGYNALNVYFLTEVDGYLGFATFPRADAPEGSDAFIEDGAVILAGTVPGGGEVKYNLGKTTTHEAGHWFGLYHTFQGGCNGAGDQVDDTPAEASPASGCQKGRDSCPRQPGLDPVENYMDYSDDACMTEFSPGQIDRMRAMWYKVRD</sequence>
<dbReference type="PANTHER" id="PTHR47466:SF1">
    <property type="entry name" value="METALLOPROTEASE MEP1 (AFU_ORTHOLOGUE AFUA_1G07730)-RELATED"/>
    <property type="match status" value="1"/>
</dbReference>
<dbReference type="GO" id="GO:0008237">
    <property type="term" value="F:metallopeptidase activity"/>
    <property type="evidence" value="ECO:0007669"/>
    <property type="project" value="UniProtKB-KW"/>
</dbReference>
<dbReference type="GO" id="GO:0046872">
    <property type="term" value="F:metal ion binding"/>
    <property type="evidence" value="ECO:0007669"/>
    <property type="project" value="UniProtKB-KW"/>
</dbReference>
<evidence type="ECO:0000256" key="10">
    <source>
        <dbReference type="SAM" id="MobiDB-lite"/>
    </source>
</evidence>
<dbReference type="EMBL" id="ONZQ02000009">
    <property type="protein sequence ID" value="SPO04001.1"/>
    <property type="molecule type" value="Genomic_DNA"/>
</dbReference>
<gene>
    <name evidence="12" type="ORF">DNG_06684</name>
</gene>
<dbReference type="Gene3D" id="3.40.390.10">
    <property type="entry name" value="Collagenase (Catalytic Domain)"/>
    <property type="match status" value="1"/>
</dbReference>
<keyword evidence="9" id="KW-1015">Disulfide bond</keyword>
<comment type="similarity">
    <text evidence="2">Belongs to the peptidase M43B family.</text>
</comment>
<dbReference type="CDD" id="cd04275">
    <property type="entry name" value="ZnMc_pappalysin_like"/>
    <property type="match status" value="1"/>
</dbReference>
<dbReference type="PANTHER" id="PTHR47466">
    <property type="match status" value="1"/>
</dbReference>
<reference evidence="12" key="1">
    <citation type="submission" date="2018-03" db="EMBL/GenBank/DDBJ databases">
        <authorList>
            <person name="Guldener U."/>
        </authorList>
    </citation>
    <scope>NUCLEOTIDE SEQUENCE</scope>
</reference>
<keyword evidence="3" id="KW-0645">Protease</keyword>
<evidence type="ECO:0000256" key="7">
    <source>
        <dbReference type="ARBA" id="ARBA00022833"/>
    </source>
</evidence>
<evidence type="ECO:0000256" key="9">
    <source>
        <dbReference type="ARBA" id="ARBA00023157"/>
    </source>
</evidence>
<dbReference type="GO" id="GO:0006508">
    <property type="term" value="P:proteolysis"/>
    <property type="evidence" value="ECO:0007669"/>
    <property type="project" value="UniProtKB-KW"/>
</dbReference>
<evidence type="ECO:0000256" key="3">
    <source>
        <dbReference type="ARBA" id="ARBA00022670"/>
    </source>
</evidence>
<name>A0AAE8N093_9PEZI</name>
<evidence type="ECO:0000256" key="5">
    <source>
        <dbReference type="ARBA" id="ARBA00022729"/>
    </source>
</evidence>
<evidence type="ECO:0000313" key="12">
    <source>
        <dbReference type="EMBL" id="SPO04001.1"/>
    </source>
</evidence>
<dbReference type="Proteomes" id="UP001187682">
    <property type="component" value="Unassembled WGS sequence"/>
</dbReference>
<evidence type="ECO:0000256" key="2">
    <source>
        <dbReference type="ARBA" id="ARBA00008721"/>
    </source>
</evidence>
<dbReference type="Pfam" id="PF05572">
    <property type="entry name" value="Peptidase_M43"/>
    <property type="match status" value="1"/>
</dbReference>
<dbReference type="AlphaFoldDB" id="A0AAE8N093"/>
<keyword evidence="7" id="KW-0862">Zinc</keyword>
<protein>
    <submittedName>
        <fullName evidence="12">Related to Extracellular metalloprotease 1</fullName>
    </submittedName>
</protein>
<evidence type="ECO:0000256" key="4">
    <source>
        <dbReference type="ARBA" id="ARBA00022723"/>
    </source>
</evidence>
<accession>A0AAE8N093</accession>
<organism evidence="12 13">
    <name type="scientific">Cephalotrichum gorgonifer</name>
    <dbReference type="NCBI Taxonomy" id="2041049"/>
    <lineage>
        <taxon>Eukaryota</taxon>
        <taxon>Fungi</taxon>
        <taxon>Dikarya</taxon>
        <taxon>Ascomycota</taxon>
        <taxon>Pezizomycotina</taxon>
        <taxon>Sordariomycetes</taxon>
        <taxon>Hypocreomycetidae</taxon>
        <taxon>Microascales</taxon>
        <taxon>Microascaceae</taxon>
        <taxon>Cephalotrichum</taxon>
    </lineage>
</organism>
<keyword evidence="13" id="KW-1185">Reference proteome</keyword>
<keyword evidence="8 12" id="KW-0482">Metalloprotease</keyword>
<dbReference type="InterPro" id="IPR024079">
    <property type="entry name" value="MetalloPept_cat_dom_sf"/>
</dbReference>
<proteinExistence type="inferred from homology"/>